<organism evidence="16 17">
    <name type="scientific">Caenorhabditis auriculariae</name>
    <dbReference type="NCBI Taxonomy" id="2777116"/>
    <lineage>
        <taxon>Eukaryota</taxon>
        <taxon>Metazoa</taxon>
        <taxon>Ecdysozoa</taxon>
        <taxon>Nematoda</taxon>
        <taxon>Chromadorea</taxon>
        <taxon>Rhabditida</taxon>
        <taxon>Rhabditina</taxon>
        <taxon>Rhabditomorpha</taxon>
        <taxon>Rhabditoidea</taxon>
        <taxon>Rhabditidae</taxon>
        <taxon>Peloderinae</taxon>
        <taxon>Caenorhabditis</taxon>
    </lineage>
</organism>
<keyword evidence="12" id="KW-0333">Golgi apparatus</keyword>
<dbReference type="Pfam" id="PF18136">
    <property type="entry name" value="DNApol_Exo"/>
    <property type="match status" value="2"/>
</dbReference>
<keyword evidence="17" id="KW-1185">Reference proteome</keyword>
<comment type="caution">
    <text evidence="16">The sequence shown here is derived from an EMBL/GenBank/DDBJ whole genome shotgun (WGS) entry which is preliminary data.</text>
</comment>
<evidence type="ECO:0000256" key="3">
    <source>
        <dbReference type="ARBA" id="ARBA00004240"/>
    </source>
</evidence>
<evidence type="ECO:0000256" key="8">
    <source>
        <dbReference type="ARBA" id="ARBA00022695"/>
    </source>
</evidence>
<dbReference type="SUPFAM" id="SSF111126">
    <property type="entry name" value="Ligand-binding domain in the NO signalling and Golgi transport"/>
    <property type="match status" value="1"/>
</dbReference>
<sequence>MVKVTGILDKSLSRGKAEVNLSTFAVLFSEMVRYAQNRSETVTDIHDKLASYGKQVGYRMFDIITLREKGYKRETKLLGILMFIKSTVWKNLFGKEADKLERSNDDQCTYLLIEKDPMVNTFISVPKDKGVLNCAAFVAGIVEAILESASFTCKVTAHWHSGTAYVIQFDESLPTMNAFTLSMSFFLLSTVFSLELKNSTSSGYENVEGEDTLFELLIDKVRDYYWKLHYLKVARERLIWRLVDLLNRTEKDVDISKEDRHFNVTYEAIRNILEDQSRTLSNVQKVLGETIPKIDHAMQYFYYCISLSSKFSQKSDVEFKPKIIETVPKDLHKYLFPGIPVPSTSSSSQIPLQLPCLTDRTITDHFRKVSQRQIEAYHELLIKASQVDLEEAQRALNKIDTKKSWVFRSGWTRYSFDGIVTEVDYPKEDFLFFDVEVCVTEGNLPTLAIALATDAWYGWCSQRLVEGAEIPMRPTQENLIPLGDTSRERVVIGHNVGYDRARCREPYDKKPGKIRFMDTMSMSIPMFGMADHQQTIYEKNDIELPPEMEWLDAWKLHDHFFFDPNRNSRTLAKKEKRASFVKDSIEDIRNDFQALMTYCAYDNVMCAQIYFKLWPEFQTRFPHPATLAGMLNMGNAYLPINQNWPMFYDMNTKICEEKKKLSARAIVSSARESLDSGITADDVWLWMHSWDLNRKTGYPEWYCKLFKNRTNMAHRLEELTSDDIVLKSAVIPCIFGLVYGPYPMMRMRNHGWGYLVPTKSAETSNEILLKLPDAQNKDLFLDFPLKKFVEEVQKNRFMYGEIPLDESKGLAVDQLGLVRFYQLAHPSGEGNVGDPLTKHYAKDLEANVIRPTRFLEEFKVVLDSLQATRFWTSYSDRFRQEVAIWSEDSGEKTEQEFGAIAPAIVPAGTVSRRSVHKLWVTLTNQFENSMIGSGIKSMVQAPPGYRLVGADVDSQEQWLAALFGDACEEKSLPIAERVVGKTAFSNMMLGGSKSDGTDLHSVVAKQLSISRGNAKTLNYARLYGSGEKHACRHLMLVGAMKEEDAIHTAHELFRITKGEEGKWKKLKKEAVGLLDKYVEEKVGNLHLLSVDGEYYLPDYSNRLGRSTQNFEEWLMRSLAQSGLIDESFNNEKLFETFVPRLYEDFIKTRSFYYGGYESSTFNFLEMAAETQKLKTPVLDCQLADSLAHLPVETPRALSYQRKYKRSVMNWTVQSSAVDFLHLLLVSMEWLCKEYAIDARFVISIHDEVRYLCSECEAPRVGLALMLSNMFVRAFISEKVGIPQLPLSVAFFSQVDCDTVLRKEIDSACSNPDGSSIPKGVAWDIDDLLRLTGGSLKKSC</sequence>
<evidence type="ECO:0000256" key="10">
    <source>
        <dbReference type="ARBA" id="ARBA00022892"/>
    </source>
</evidence>
<keyword evidence="11" id="KW-0239">DNA-directed DNA polymerase</keyword>
<dbReference type="FunFam" id="3.30.70.370:FF:000017">
    <property type="entry name" value="Predicted protein"/>
    <property type="match status" value="1"/>
</dbReference>
<dbReference type="PRINTS" id="PR00867">
    <property type="entry name" value="DNAPOLG"/>
</dbReference>
<keyword evidence="8" id="KW-0548">Nucleotidyltransferase</keyword>
<keyword evidence="9" id="KW-0256">Endoplasmic reticulum</keyword>
<dbReference type="GO" id="GO:0008408">
    <property type="term" value="F:3'-5' exonuclease activity"/>
    <property type="evidence" value="ECO:0007669"/>
    <property type="project" value="TreeGrafter"/>
</dbReference>
<evidence type="ECO:0000313" key="17">
    <source>
        <dbReference type="Proteomes" id="UP000835052"/>
    </source>
</evidence>
<name>A0A8S1HM87_9PELO</name>
<dbReference type="EC" id="2.7.7.7" evidence="5"/>
<accession>A0A8S1HM87</accession>
<protein>
    <recommendedName>
        <fullName evidence="14">Trafficking protein particle complex subunit 5</fullName>
        <ecNumber evidence="5">2.7.7.7</ecNumber>
    </recommendedName>
    <alternativeName>
        <fullName evidence="13">Mitochondrial DNA polymerase catalytic subunit</fullName>
    </alternativeName>
</protein>
<dbReference type="InterPro" id="IPR007194">
    <property type="entry name" value="TRAPP_component"/>
</dbReference>
<keyword evidence="6" id="KW-0813">Transport</keyword>
<dbReference type="Gene3D" id="3.30.70.370">
    <property type="match status" value="2"/>
</dbReference>
<evidence type="ECO:0000256" key="2">
    <source>
        <dbReference type="ARBA" id="ARBA00004222"/>
    </source>
</evidence>
<dbReference type="GO" id="GO:0030008">
    <property type="term" value="C:TRAPP complex"/>
    <property type="evidence" value="ECO:0007669"/>
    <property type="project" value="InterPro"/>
</dbReference>
<dbReference type="InterPro" id="IPR043502">
    <property type="entry name" value="DNA/RNA_pol_sf"/>
</dbReference>
<evidence type="ECO:0000259" key="15">
    <source>
        <dbReference type="SMART" id="SM00482"/>
    </source>
</evidence>
<dbReference type="EMBL" id="CAJGYM010000083">
    <property type="protein sequence ID" value="CAD6197017.1"/>
    <property type="molecule type" value="Genomic_DNA"/>
</dbReference>
<evidence type="ECO:0000256" key="11">
    <source>
        <dbReference type="ARBA" id="ARBA00022932"/>
    </source>
</evidence>
<dbReference type="PROSITE" id="PS00447">
    <property type="entry name" value="DNA_POLYMERASE_A"/>
    <property type="match status" value="1"/>
</dbReference>
<comment type="function">
    <text evidence="1">May play a role in vesicular transport from endoplasmic reticulum to Golgi.</text>
</comment>
<dbReference type="Gene3D" id="1.10.150.20">
    <property type="entry name" value="5' to 3' exonuclease, C-terminal subdomain"/>
    <property type="match status" value="2"/>
</dbReference>
<dbReference type="Gene3D" id="3.30.1380.20">
    <property type="entry name" value="Trafficking protein particle complex subunit 3"/>
    <property type="match status" value="1"/>
</dbReference>
<dbReference type="InterPro" id="IPR019760">
    <property type="entry name" value="DNA-dir_DNA_pol_A_CS"/>
</dbReference>
<dbReference type="InterPro" id="IPR002297">
    <property type="entry name" value="DNA-dir_DNA_pol_A_mt"/>
</dbReference>
<dbReference type="Pfam" id="PF04051">
    <property type="entry name" value="TRAPP"/>
    <property type="match status" value="1"/>
</dbReference>
<dbReference type="SMART" id="SM00482">
    <property type="entry name" value="POLAc"/>
    <property type="match status" value="1"/>
</dbReference>
<dbReference type="GO" id="GO:0003887">
    <property type="term" value="F:DNA-directed DNA polymerase activity"/>
    <property type="evidence" value="ECO:0007669"/>
    <property type="project" value="UniProtKB-KW"/>
</dbReference>
<gene>
    <name evidence="16" type="ORF">CAUJ_LOCUS12928</name>
</gene>
<dbReference type="SUPFAM" id="SSF53098">
    <property type="entry name" value="Ribonuclease H-like"/>
    <property type="match status" value="1"/>
</dbReference>
<evidence type="ECO:0000256" key="1">
    <source>
        <dbReference type="ARBA" id="ARBA00002910"/>
    </source>
</evidence>
<dbReference type="GO" id="GO:0005794">
    <property type="term" value="C:Golgi apparatus"/>
    <property type="evidence" value="ECO:0007669"/>
    <property type="project" value="UniProtKB-SubCell"/>
</dbReference>
<keyword evidence="7" id="KW-0808">Transferase</keyword>
<dbReference type="InterPro" id="IPR041336">
    <property type="entry name" value="DNApol_Exo"/>
</dbReference>
<dbReference type="GO" id="GO:0003677">
    <property type="term" value="F:DNA binding"/>
    <property type="evidence" value="ECO:0007669"/>
    <property type="project" value="InterPro"/>
</dbReference>
<dbReference type="InterPro" id="IPR012337">
    <property type="entry name" value="RNaseH-like_sf"/>
</dbReference>
<dbReference type="InterPro" id="IPR016696">
    <property type="entry name" value="TRAPP-I_su5"/>
</dbReference>
<dbReference type="GO" id="GO:0005783">
    <property type="term" value="C:endoplasmic reticulum"/>
    <property type="evidence" value="ECO:0007669"/>
    <property type="project" value="UniProtKB-SubCell"/>
</dbReference>
<feature type="domain" description="DNA-directed DNA polymerase family A palm" evidence="15">
    <location>
        <begin position="932"/>
        <end position="1256"/>
    </location>
</feature>
<dbReference type="PANTHER" id="PTHR10267:SF0">
    <property type="entry name" value="DNA POLYMERASE SUBUNIT GAMMA-1"/>
    <property type="match status" value="1"/>
</dbReference>
<dbReference type="Proteomes" id="UP000835052">
    <property type="component" value="Unassembled WGS sequence"/>
</dbReference>
<evidence type="ECO:0000256" key="6">
    <source>
        <dbReference type="ARBA" id="ARBA00022448"/>
    </source>
</evidence>
<proteinExistence type="inferred from homology"/>
<dbReference type="CDD" id="cd14943">
    <property type="entry name" value="TRAPPC5_Trs31"/>
    <property type="match status" value="1"/>
</dbReference>
<comment type="similarity">
    <text evidence="4">Belongs to the TRAPP small subunits family. BET3 subfamily.</text>
</comment>
<evidence type="ECO:0000256" key="4">
    <source>
        <dbReference type="ARBA" id="ARBA00006218"/>
    </source>
</evidence>
<dbReference type="InterPro" id="IPR024096">
    <property type="entry name" value="NO_sig/Golgi_transp_ligand-bd"/>
</dbReference>
<dbReference type="InterPro" id="IPR001098">
    <property type="entry name" value="DNA-dir_DNA_pol_A_palm_dom"/>
</dbReference>
<evidence type="ECO:0000256" key="13">
    <source>
        <dbReference type="ARBA" id="ARBA00031966"/>
    </source>
</evidence>
<reference evidence="16" key="1">
    <citation type="submission" date="2020-10" db="EMBL/GenBank/DDBJ databases">
        <authorList>
            <person name="Kikuchi T."/>
        </authorList>
    </citation>
    <scope>NUCLEOTIDE SEQUENCE</scope>
    <source>
        <strain evidence="16">NKZ352</strain>
    </source>
</reference>
<dbReference type="Gene3D" id="3.30.420.390">
    <property type="match status" value="1"/>
</dbReference>
<dbReference type="SUPFAM" id="SSF56672">
    <property type="entry name" value="DNA/RNA polymerases"/>
    <property type="match status" value="1"/>
</dbReference>
<evidence type="ECO:0000313" key="16">
    <source>
        <dbReference type="EMBL" id="CAD6197017.1"/>
    </source>
</evidence>
<keyword evidence="10" id="KW-0931">ER-Golgi transport</keyword>
<dbReference type="OrthoDB" id="5588663at2759"/>
<dbReference type="PANTHER" id="PTHR10267">
    <property type="entry name" value="DNA POLYMERASE SUBUNIT GAMMA-1"/>
    <property type="match status" value="1"/>
</dbReference>
<evidence type="ECO:0000256" key="14">
    <source>
        <dbReference type="ARBA" id="ARBA00068379"/>
    </source>
</evidence>
<dbReference type="GO" id="GO:0006264">
    <property type="term" value="P:mitochondrial DNA replication"/>
    <property type="evidence" value="ECO:0007669"/>
    <property type="project" value="TreeGrafter"/>
</dbReference>
<evidence type="ECO:0000256" key="5">
    <source>
        <dbReference type="ARBA" id="ARBA00012417"/>
    </source>
</evidence>
<dbReference type="FunFam" id="3.30.1380.20:FF:000005">
    <property type="entry name" value="Trafficking protein particle complex subunit 5"/>
    <property type="match status" value="1"/>
</dbReference>
<evidence type="ECO:0000256" key="7">
    <source>
        <dbReference type="ARBA" id="ARBA00022679"/>
    </source>
</evidence>
<dbReference type="GO" id="GO:0048193">
    <property type="term" value="P:Golgi vesicle transport"/>
    <property type="evidence" value="ECO:0007669"/>
    <property type="project" value="InterPro"/>
</dbReference>
<dbReference type="GO" id="GO:0005760">
    <property type="term" value="C:gamma DNA polymerase complex"/>
    <property type="evidence" value="ECO:0007669"/>
    <property type="project" value="InterPro"/>
</dbReference>
<comment type="subcellular location">
    <subcellularLocation>
        <location evidence="3">Endoplasmic reticulum</location>
    </subcellularLocation>
    <subcellularLocation>
        <location evidence="2">Golgi apparatus</location>
        <location evidence="2">cis-Golgi network</location>
    </subcellularLocation>
</comment>
<evidence type="ECO:0000256" key="9">
    <source>
        <dbReference type="ARBA" id="ARBA00022824"/>
    </source>
</evidence>
<evidence type="ECO:0000256" key="12">
    <source>
        <dbReference type="ARBA" id="ARBA00023034"/>
    </source>
</evidence>